<accession>A0A4Y2TRM8</accession>
<dbReference type="AlphaFoldDB" id="A0A4Y2TRM8"/>
<evidence type="ECO:0000313" key="2">
    <source>
        <dbReference type="Proteomes" id="UP000499080"/>
    </source>
</evidence>
<reference evidence="1 2" key="1">
    <citation type="journal article" date="2019" name="Sci. Rep.">
        <title>Orb-weaving spider Araneus ventricosus genome elucidates the spidroin gene catalogue.</title>
        <authorList>
            <person name="Kono N."/>
            <person name="Nakamura H."/>
            <person name="Ohtoshi R."/>
            <person name="Moran D.A.P."/>
            <person name="Shinohara A."/>
            <person name="Yoshida Y."/>
            <person name="Fujiwara M."/>
            <person name="Mori M."/>
            <person name="Tomita M."/>
            <person name="Arakawa K."/>
        </authorList>
    </citation>
    <scope>NUCLEOTIDE SEQUENCE [LARGE SCALE GENOMIC DNA]</scope>
</reference>
<name>A0A4Y2TRM8_ARAVE</name>
<dbReference type="Proteomes" id="UP000499080">
    <property type="component" value="Unassembled WGS sequence"/>
</dbReference>
<sequence length="87" mass="9510">MGGFSFLGNPFQTKHLQGDVSDYLSETRSTNKGTISSLSITDVPTYTAGMTERFREENPANGQTYLLGHLPTIKIALSPSGRDRWSG</sequence>
<keyword evidence="2" id="KW-1185">Reference proteome</keyword>
<proteinExistence type="predicted"/>
<evidence type="ECO:0000313" key="1">
    <source>
        <dbReference type="EMBL" id="GBO02047.1"/>
    </source>
</evidence>
<organism evidence="1 2">
    <name type="scientific">Araneus ventricosus</name>
    <name type="common">Orbweaver spider</name>
    <name type="synonym">Epeira ventricosa</name>
    <dbReference type="NCBI Taxonomy" id="182803"/>
    <lineage>
        <taxon>Eukaryota</taxon>
        <taxon>Metazoa</taxon>
        <taxon>Ecdysozoa</taxon>
        <taxon>Arthropoda</taxon>
        <taxon>Chelicerata</taxon>
        <taxon>Arachnida</taxon>
        <taxon>Araneae</taxon>
        <taxon>Araneomorphae</taxon>
        <taxon>Entelegynae</taxon>
        <taxon>Araneoidea</taxon>
        <taxon>Araneidae</taxon>
        <taxon>Araneus</taxon>
    </lineage>
</organism>
<comment type="caution">
    <text evidence="1">The sequence shown here is derived from an EMBL/GenBank/DDBJ whole genome shotgun (WGS) entry which is preliminary data.</text>
</comment>
<dbReference type="EMBL" id="BGPR01029910">
    <property type="protein sequence ID" value="GBO02047.1"/>
    <property type="molecule type" value="Genomic_DNA"/>
</dbReference>
<protein>
    <submittedName>
        <fullName evidence="1">Uncharacterized protein</fullName>
    </submittedName>
</protein>
<gene>
    <name evidence="1" type="ORF">AVEN_145977_1</name>
</gene>